<dbReference type="SUPFAM" id="SSF49562">
    <property type="entry name" value="C2 domain (Calcium/lipid-binding domain, CaLB)"/>
    <property type="match status" value="1"/>
</dbReference>
<keyword evidence="11" id="KW-1185">Reference proteome</keyword>
<dbReference type="PROSITE" id="PS00279">
    <property type="entry name" value="MACPF_1"/>
    <property type="match status" value="1"/>
</dbReference>
<dbReference type="Gene3D" id="2.60.40.150">
    <property type="entry name" value="C2 domain"/>
    <property type="match status" value="1"/>
</dbReference>
<dbReference type="InterPro" id="IPR020863">
    <property type="entry name" value="MACPF_CS"/>
</dbReference>
<evidence type="ECO:0000256" key="4">
    <source>
        <dbReference type="ARBA" id="ARBA00022525"/>
    </source>
</evidence>
<dbReference type="GO" id="GO:0005576">
    <property type="term" value="C:extracellular region"/>
    <property type="evidence" value="ECO:0007669"/>
    <property type="project" value="UniProtKB-SubCell"/>
</dbReference>
<evidence type="ECO:0000256" key="6">
    <source>
        <dbReference type="ARBA" id="ARBA00023136"/>
    </source>
</evidence>
<reference evidence="10 11" key="1">
    <citation type="journal article" date="2023" name="Genes (Basel)">
        <title>Chromosome-Level Genome Assembly and Circadian Gene Repertoire of the Patagonia Blennie Eleginops maclovinus-The Closest Ancestral Proxy of Antarctic Cryonotothenioids.</title>
        <authorList>
            <person name="Cheng C.C."/>
            <person name="Rivera-Colon A.G."/>
            <person name="Minhas B.F."/>
            <person name="Wilson L."/>
            <person name="Rayamajhi N."/>
            <person name="Vargas-Chacoff L."/>
            <person name="Catchen J.M."/>
        </authorList>
    </citation>
    <scope>NUCLEOTIDE SEQUENCE [LARGE SCALE GENOMIC DNA]</scope>
    <source>
        <strain evidence="10">JMC-PN-2008</strain>
    </source>
</reference>
<evidence type="ECO:0008006" key="12">
    <source>
        <dbReference type="Google" id="ProtNLM"/>
    </source>
</evidence>
<dbReference type="InterPro" id="IPR020864">
    <property type="entry name" value="MACPF"/>
</dbReference>
<dbReference type="GO" id="GO:0022829">
    <property type="term" value="F:wide pore channel activity"/>
    <property type="evidence" value="ECO:0007669"/>
    <property type="project" value="TreeGrafter"/>
</dbReference>
<name>A0AAN8AS23_ELEMC</name>
<dbReference type="PROSITE" id="PS50004">
    <property type="entry name" value="C2"/>
    <property type="match status" value="1"/>
</dbReference>
<dbReference type="InterPro" id="IPR000008">
    <property type="entry name" value="C2_dom"/>
</dbReference>
<dbReference type="InterPro" id="IPR001862">
    <property type="entry name" value="MAC_perforin"/>
</dbReference>
<evidence type="ECO:0000256" key="2">
    <source>
        <dbReference type="ARBA" id="ARBA00004613"/>
    </source>
</evidence>
<dbReference type="PROSITE" id="PS51412">
    <property type="entry name" value="MACPF_2"/>
    <property type="match status" value="1"/>
</dbReference>
<dbReference type="Pfam" id="PF00168">
    <property type="entry name" value="C2"/>
    <property type="match status" value="1"/>
</dbReference>
<evidence type="ECO:0000256" key="5">
    <source>
        <dbReference type="ARBA" id="ARBA00022852"/>
    </source>
</evidence>
<dbReference type="Pfam" id="PF01823">
    <property type="entry name" value="MACPF"/>
    <property type="match status" value="1"/>
</dbReference>
<protein>
    <recommendedName>
        <fullName evidence="12">Perforin-1</fullName>
    </recommendedName>
</protein>
<dbReference type="SMART" id="SM00239">
    <property type="entry name" value="C2"/>
    <property type="match status" value="1"/>
</dbReference>
<dbReference type="InterPro" id="IPR035892">
    <property type="entry name" value="C2_domain_sf"/>
</dbReference>
<dbReference type="AlphaFoldDB" id="A0AAN8AS23"/>
<evidence type="ECO:0000259" key="9">
    <source>
        <dbReference type="PROSITE" id="PS51412"/>
    </source>
</evidence>
<dbReference type="EMBL" id="JAUZQC010000009">
    <property type="protein sequence ID" value="KAK5866534.1"/>
    <property type="molecule type" value="Genomic_DNA"/>
</dbReference>
<keyword evidence="5" id="KW-0204">Cytolysis</keyword>
<dbReference type="PANTHER" id="PTHR46096:SF5">
    <property type="entry name" value="PERFORIN 1.2 PRECURSOR-RELATED"/>
    <property type="match status" value="1"/>
</dbReference>
<dbReference type="GO" id="GO:0001913">
    <property type="term" value="P:T cell mediated cytotoxicity"/>
    <property type="evidence" value="ECO:0007669"/>
    <property type="project" value="TreeGrafter"/>
</dbReference>
<dbReference type="PANTHER" id="PTHR46096">
    <property type="entry name" value="PERFORIN-1"/>
    <property type="match status" value="1"/>
</dbReference>
<feature type="domain" description="MACPF" evidence="9">
    <location>
        <begin position="1"/>
        <end position="177"/>
    </location>
</feature>
<dbReference type="InterPro" id="IPR052784">
    <property type="entry name" value="Perforin-1_pore-forming"/>
</dbReference>
<keyword evidence="4" id="KW-0964">Secreted</keyword>
<feature type="domain" description="C2" evidence="8">
    <location>
        <begin position="200"/>
        <end position="316"/>
    </location>
</feature>
<sequence length="364" mass="39872">MSHVFQSTVNSNPSYGDLIDTYGTHFITKASLGGKIKSITSVKTCEASMNGLTATEVQNCLSVEASASFANTADIDSMIKTCEGKKKTFSHGQGFSSEFSERTSEVVGGGKIDADVLFNDHSNPSVYNSWVNSLKSTPDLIKYNLKPLHTILPVNHPARARLKQEVEEYIKNNALLKQCSEICKVGHRSNKRDPCACVCNSNQNLRSNCCPTGKGLATLKVFNLYAEGLYGDVWTETDGSVEVNFGDQTKRTAIIDDNDNPRWPETFQFGTIKINMANTLVFNVYDEDSYWNSDLLGQCSVDLQVGRGIDSCMLNHGTLFYSYQAECAPSLGGHQCQEYLPSSMSASLAKVFYSKNGVLLGETG</sequence>
<evidence type="ECO:0000313" key="11">
    <source>
        <dbReference type="Proteomes" id="UP001346869"/>
    </source>
</evidence>
<evidence type="ECO:0000256" key="3">
    <source>
        <dbReference type="ARBA" id="ARBA00009214"/>
    </source>
</evidence>
<evidence type="ECO:0000313" key="10">
    <source>
        <dbReference type="EMBL" id="KAK5866534.1"/>
    </source>
</evidence>
<dbReference type="GO" id="GO:0031640">
    <property type="term" value="P:killing of cells of another organism"/>
    <property type="evidence" value="ECO:0007669"/>
    <property type="project" value="UniProtKB-KW"/>
</dbReference>
<proteinExistence type="inferred from homology"/>
<comment type="similarity">
    <text evidence="3">Belongs to the complement C6/C7/C8/C9 family.</text>
</comment>
<dbReference type="GO" id="GO:0001771">
    <property type="term" value="P:immunological synapse formation"/>
    <property type="evidence" value="ECO:0007669"/>
    <property type="project" value="TreeGrafter"/>
</dbReference>
<comment type="subcellular location">
    <subcellularLocation>
        <location evidence="1">Membrane</location>
    </subcellularLocation>
    <subcellularLocation>
        <location evidence="2">Secreted</location>
    </subcellularLocation>
</comment>
<evidence type="ECO:0000256" key="7">
    <source>
        <dbReference type="ARBA" id="ARBA00023157"/>
    </source>
</evidence>
<evidence type="ECO:0000256" key="1">
    <source>
        <dbReference type="ARBA" id="ARBA00004370"/>
    </source>
</evidence>
<evidence type="ECO:0000259" key="8">
    <source>
        <dbReference type="PROSITE" id="PS50004"/>
    </source>
</evidence>
<reference evidence="10 11" key="2">
    <citation type="journal article" date="2023" name="Mol. Biol. Evol.">
        <title>Genomics of Secondarily Temperate Adaptation in the Only Non-Antarctic Icefish.</title>
        <authorList>
            <person name="Rivera-Colon A.G."/>
            <person name="Rayamajhi N."/>
            <person name="Minhas B.F."/>
            <person name="Madrigal G."/>
            <person name="Bilyk K.T."/>
            <person name="Yoon V."/>
            <person name="Hune M."/>
            <person name="Gregory S."/>
            <person name="Cheng C.H.C."/>
            <person name="Catchen J.M."/>
        </authorList>
    </citation>
    <scope>NUCLEOTIDE SEQUENCE [LARGE SCALE GENOMIC DNA]</scope>
    <source>
        <strain evidence="10">JMC-PN-2008</strain>
    </source>
</reference>
<dbReference type="Proteomes" id="UP001346869">
    <property type="component" value="Unassembled WGS sequence"/>
</dbReference>
<comment type="caution">
    <text evidence="10">The sequence shown here is derived from an EMBL/GenBank/DDBJ whole genome shotgun (WGS) entry which is preliminary data.</text>
</comment>
<dbReference type="SMART" id="SM00457">
    <property type="entry name" value="MACPF"/>
    <property type="match status" value="1"/>
</dbReference>
<organism evidence="10 11">
    <name type="scientific">Eleginops maclovinus</name>
    <name type="common">Patagonian blennie</name>
    <name type="synonym">Eleginus maclovinus</name>
    <dbReference type="NCBI Taxonomy" id="56733"/>
    <lineage>
        <taxon>Eukaryota</taxon>
        <taxon>Metazoa</taxon>
        <taxon>Chordata</taxon>
        <taxon>Craniata</taxon>
        <taxon>Vertebrata</taxon>
        <taxon>Euteleostomi</taxon>
        <taxon>Actinopterygii</taxon>
        <taxon>Neopterygii</taxon>
        <taxon>Teleostei</taxon>
        <taxon>Neoteleostei</taxon>
        <taxon>Acanthomorphata</taxon>
        <taxon>Eupercaria</taxon>
        <taxon>Perciformes</taxon>
        <taxon>Notothenioidei</taxon>
        <taxon>Eleginopidae</taxon>
        <taxon>Eleginops</taxon>
    </lineage>
</organism>
<dbReference type="GO" id="GO:0005579">
    <property type="term" value="C:membrane attack complex"/>
    <property type="evidence" value="ECO:0007669"/>
    <property type="project" value="InterPro"/>
</dbReference>
<keyword evidence="6" id="KW-0472">Membrane</keyword>
<accession>A0AAN8AS23</accession>
<keyword evidence="7" id="KW-1015">Disulfide bond</keyword>
<gene>
    <name evidence="10" type="ORF">PBY51_020720</name>
</gene>
<dbReference type="PRINTS" id="PR00764">
    <property type="entry name" value="COMPLEMENTC9"/>
</dbReference>
<dbReference type="GO" id="GO:0051607">
    <property type="term" value="P:defense response to virus"/>
    <property type="evidence" value="ECO:0007669"/>
    <property type="project" value="TreeGrafter"/>
</dbReference>